<comment type="similarity">
    <text evidence="8">Belongs to the TRAP transporter small permease family.</text>
</comment>
<dbReference type="EMBL" id="JBHSNO010000016">
    <property type="protein sequence ID" value="MFC5591366.1"/>
    <property type="molecule type" value="Genomic_DNA"/>
</dbReference>
<keyword evidence="6 9" id="KW-1133">Transmembrane helix</keyword>
<proteinExistence type="inferred from homology"/>
<dbReference type="Pfam" id="PF04290">
    <property type="entry name" value="DctQ"/>
    <property type="match status" value="1"/>
</dbReference>
<evidence type="ECO:0000256" key="1">
    <source>
        <dbReference type="ARBA" id="ARBA00004429"/>
    </source>
</evidence>
<evidence type="ECO:0000256" key="2">
    <source>
        <dbReference type="ARBA" id="ARBA00022448"/>
    </source>
</evidence>
<feature type="transmembrane region" description="Helical" evidence="9">
    <location>
        <begin position="128"/>
        <end position="146"/>
    </location>
</feature>
<organism evidence="11 12">
    <name type="scientific">Sporosarcina soli</name>
    <dbReference type="NCBI Taxonomy" id="334736"/>
    <lineage>
        <taxon>Bacteria</taxon>
        <taxon>Bacillati</taxon>
        <taxon>Bacillota</taxon>
        <taxon>Bacilli</taxon>
        <taxon>Bacillales</taxon>
        <taxon>Caryophanaceae</taxon>
        <taxon>Sporosarcina</taxon>
    </lineage>
</organism>
<dbReference type="Proteomes" id="UP001596109">
    <property type="component" value="Unassembled WGS sequence"/>
</dbReference>
<evidence type="ECO:0000313" key="12">
    <source>
        <dbReference type="Proteomes" id="UP001596109"/>
    </source>
</evidence>
<evidence type="ECO:0000313" key="11">
    <source>
        <dbReference type="EMBL" id="MFC5591366.1"/>
    </source>
</evidence>
<evidence type="ECO:0000256" key="5">
    <source>
        <dbReference type="ARBA" id="ARBA00022692"/>
    </source>
</evidence>
<evidence type="ECO:0000256" key="4">
    <source>
        <dbReference type="ARBA" id="ARBA00022519"/>
    </source>
</evidence>
<keyword evidence="4" id="KW-0997">Cell inner membrane</keyword>
<evidence type="ECO:0000256" key="8">
    <source>
        <dbReference type="ARBA" id="ARBA00038436"/>
    </source>
</evidence>
<keyword evidence="5 9" id="KW-0812">Transmembrane</keyword>
<feature type="transmembrane region" description="Helical" evidence="9">
    <location>
        <begin position="46"/>
        <end position="64"/>
    </location>
</feature>
<feature type="transmembrane region" description="Helical" evidence="9">
    <location>
        <begin position="85"/>
        <end position="108"/>
    </location>
</feature>
<dbReference type="RefSeq" id="WP_381439072.1">
    <property type="nucleotide sequence ID" value="NZ_JBHSNO010000016.1"/>
</dbReference>
<dbReference type="PANTHER" id="PTHR35011">
    <property type="entry name" value="2,3-DIKETO-L-GULONATE TRAP TRANSPORTER SMALL PERMEASE PROTEIN YIAM"/>
    <property type="match status" value="1"/>
</dbReference>
<accession>A0ABW0TRB8</accession>
<evidence type="ECO:0000256" key="6">
    <source>
        <dbReference type="ARBA" id="ARBA00022989"/>
    </source>
</evidence>
<dbReference type="InterPro" id="IPR055348">
    <property type="entry name" value="DctQ"/>
</dbReference>
<gene>
    <name evidence="11" type="ORF">ACFPRA_20995</name>
</gene>
<comment type="subcellular location">
    <subcellularLocation>
        <location evidence="1">Cell inner membrane</location>
        <topology evidence="1">Multi-pass membrane protein</topology>
    </subcellularLocation>
</comment>
<feature type="transmembrane region" description="Helical" evidence="9">
    <location>
        <begin position="12"/>
        <end position="34"/>
    </location>
</feature>
<evidence type="ECO:0000259" key="10">
    <source>
        <dbReference type="Pfam" id="PF04290"/>
    </source>
</evidence>
<protein>
    <submittedName>
        <fullName evidence="11">TRAP transporter small permease</fullName>
    </submittedName>
</protein>
<dbReference type="PANTHER" id="PTHR35011:SF2">
    <property type="entry name" value="2,3-DIKETO-L-GULONATE TRAP TRANSPORTER SMALL PERMEASE PROTEIN YIAM"/>
    <property type="match status" value="1"/>
</dbReference>
<name>A0ABW0TRB8_9BACL</name>
<sequence length="162" mass="18335">MNEEKIKITFEGLFCVLLLVVMTVLMFTEVVARYVFSSSFIWIEELVRYMFIWMTFISASYVTATQSHIRVDAALSIFPKVAHRTIKMIGLLIWLAFSVVITYVGFNYSVTMLQVGGNSPALGIAKGFIYLGIPIGYLLMSSRLLIRIYKELKNPTLQDVGA</sequence>
<dbReference type="InterPro" id="IPR007387">
    <property type="entry name" value="TRAP_DctQ"/>
</dbReference>
<evidence type="ECO:0000256" key="9">
    <source>
        <dbReference type="SAM" id="Phobius"/>
    </source>
</evidence>
<keyword evidence="12" id="KW-1185">Reference proteome</keyword>
<reference evidence="12" key="1">
    <citation type="journal article" date="2019" name="Int. J. Syst. Evol. Microbiol.">
        <title>The Global Catalogue of Microorganisms (GCM) 10K type strain sequencing project: providing services to taxonomists for standard genome sequencing and annotation.</title>
        <authorList>
            <consortium name="The Broad Institute Genomics Platform"/>
            <consortium name="The Broad Institute Genome Sequencing Center for Infectious Disease"/>
            <person name="Wu L."/>
            <person name="Ma J."/>
        </authorList>
    </citation>
    <scope>NUCLEOTIDE SEQUENCE [LARGE SCALE GENOMIC DNA]</scope>
    <source>
        <strain evidence="12">CGMCC 4.1434</strain>
    </source>
</reference>
<comment type="caution">
    <text evidence="11">The sequence shown here is derived from an EMBL/GenBank/DDBJ whole genome shotgun (WGS) entry which is preliminary data.</text>
</comment>
<evidence type="ECO:0000256" key="3">
    <source>
        <dbReference type="ARBA" id="ARBA00022475"/>
    </source>
</evidence>
<keyword evidence="7 9" id="KW-0472">Membrane</keyword>
<feature type="domain" description="Tripartite ATP-independent periplasmic transporters DctQ component" evidence="10">
    <location>
        <begin position="22"/>
        <end position="153"/>
    </location>
</feature>
<evidence type="ECO:0000256" key="7">
    <source>
        <dbReference type="ARBA" id="ARBA00023136"/>
    </source>
</evidence>
<keyword evidence="2" id="KW-0813">Transport</keyword>
<keyword evidence="3" id="KW-1003">Cell membrane</keyword>